<keyword evidence="1" id="KW-1133">Transmembrane helix</keyword>
<protein>
    <submittedName>
        <fullName evidence="2">Uncharacterized protein</fullName>
    </submittedName>
</protein>
<sequence length="136" mass="15304">MSEGGIQKRLQGLHWWQYATCSSDRVKSIRLRHVTVVFVYLMVGLLVSAAKLLCELASKWARRTGGGRRIARSPSHGIRRDPGETPCFLHPLVFVHASALLVIDTPSPSRKLHDLLEPQNTDLPVTFRCHCHLISE</sequence>
<organism evidence="2 3">
    <name type="scientific">Zootermopsis nevadensis</name>
    <name type="common">Dampwood termite</name>
    <dbReference type="NCBI Taxonomy" id="136037"/>
    <lineage>
        <taxon>Eukaryota</taxon>
        <taxon>Metazoa</taxon>
        <taxon>Ecdysozoa</taxon>
        <taxon>Arthropoda</taxon>
        <taxon>Hexapoda</taxon>
        <taxon>Insecta</taxon>
        <taxon>Pterygota</taxon>
        <taxon>Neoptera</taxon>
        <taxon>Polyneoptera</taxon>
        <taxon>Dictyoptera</taxon>
        <taxon>Blattodea</taxon>
        <taxon>Blattoidea</taxon>
        <taxon>Termitoidae</taxon>
        <taxon>Termopsidae</taxon>
        <taxon>Zootermopsis</taxon>
    </lineage>
</organism>
<proteinExistence type="predicted"/>
<dbReference type="Proteomes" id="UP000027135">
    <property type="component" value="Unassembled WGS sequence"/>
</dbReference>
<name>A0A067R862_ZOONE</name>
<feature type="transmembrane region" description="Helical" evidence="1">
    <location>
        <begin position="34"/>
        <end position="54"/>
    </location>
</feature>
<keyword evidence="3" id="KW-1185">Reference proteome</keyword>
<reference evidence="2 3" key="1">
    <citation type="journal article" date="2014" name="Nat. Commun.">
        <title>Molecular traces of alternative social organization in a termite genome.</title>
        <authorList>
            <person name="Terrapon N."/>
            <person name="Li C."/>
            <person name="Robertson H.M."/>
            <person name="Ji L."/>
            <person name="Meng X."/>
            <person name="Booth W."/>
            <person name="Chen Z."/>
            <person name="Childers C.P."/>
            <person name="Glastad K.M."/>
            <person name="Gokhale K."/>
            <person name="Gowin J."/>
            <person name="Gronenberg W."/>
            <person name="Hermansen R.A."/>
            <person name="Hu H."/>
            <person name="Hunt B.G."/>
            <person name="Huylmans A.K."/>
            <person name="Khalil S.M."/>
            <person name="Mitchell R.D."/>
            <person name="Munoz-Torres M.C."/>
            <person name="Mustard J.A."/>
            <person name="Pan H."/>
            <person name="Reese J.T."/>
            <person name="Scharf M.E."/>
            <person name="Sun F."/>
            <person name="Vogel H."/>
            <person name="Xiao J."/>
            <person name="Yang W."/>
            <person name="Yang Z."/>
            <person name="Yang Z."/>
            <person name="Zhou J."/>
            <person name="Zhu J."/>
            <person name="Brent C.S."/>
            <person name="Elsik C.G."/>
            <person name="Goodisman M.A."/>
            <person name="Liberles D.A."/>
            <person name="Roe R.M."/>
            <person name="Vargo E.L."/>
            <person name="Vilcinskas A."/>
            <person name="Wang J."/>
            <person name="Bornberg-Bauer E."/>
            <person name="Korb J."/>
            <person name="Zhang G."/>
            <person name="Liebig J."/>
        </authorList>
    </citation>
    <scope>NUCLEOTIDE SEQUENCE [LARGE SCALE GENOMIC DNA]</scope>
    <source>
        <tissue evidence="2">Whole organism</tissue>
    </source>
</reference>
<dbReference type="InParanoid" id="A0A067R862"/>
<evidence type="ECO:0000313" key="3">
    <source>
        <dbReference type="Proteomes" id="UP000027135"/>
    </source>
</evidence>
<accession>A0A067R862</accession>
<evidence type="ECO:0000256" key="1">
    <source>
        <dbReference type="SAM" id="Phobius"/>
    </source>
</evidence>
<dbReference type="AlphaFoldDB" id="A0A067R862"/>
<gene>
    <name evidence="2" type="ORF">L798_11180</name>
</gene>
<keyword evidence="1" id="KW-0472">Membrane</keyword>
<keyword evidence="1" id="KW-0812">Transmembrane</keyword>
<dbReference type="EMBL" id="KK852870">
    <property type="protein sequence ID" value="KDR14600.1"/>
    <property type="molecule type" value="Genomic_DNA"/>
</dbReference>
<evidence type="ECO:0000313" key="2">
    <source>
        <dbReference type="EMBL" id="KDR14600.1"/>
    </source>
</evidence>